<reference evidence="2" key="1">
    <citation type="submission" date="2016-09" db="EMBL/GenBank/DDBJ databases">
        <authorList>
            <person name="Greninger A.L."/>
            <person name="Jerome K.R."/>
            <person name="Mcnair B."/>
            <person name="Wallis C."/>
            <person name="Fang F."/>
        </authorList>
    </citation>
    <scope>NUCLEOTIDE SEQUENCE [LARGE SCALE GENOMIC DNA]</scope>
    <source>
        <strain evidence="2">M7</strain>
    </source>
</reference>
<keyword evidence="2" id="KW-1185">Reference proteome</keyword>
<dbReference type="AlphaFoldDB" id="A0A1E3RU64"/>
<dbReference type="OrthoDB" id="4632260at2"/>
<proteinExistence type="predicted"/>
<organism evidence="1 2">
    <name type="scientific">Mycolicibacterium holsaticum</name>
    <dbReference type="NCBI Taxonomy" id="152142"/>
    <lineage>
        <taxon>Bacteria</taxon>
        <taxon>Bacillati</taxon>
        <taxon>Actinomycetota</taxon>
        <taxon>Actinomycetes</taxon>
        <taxon>Mycobacteriales</taxon>
        <taxon>Mycobacteriaceae</taxon>
        <taxon>Mycolicibacterium</taxon>
    </lineage>
</organism>
<evidence type="ECO:0000313" key="2">
    <source>
        <dbReference type="Proteomes" id="UP000094243"/>
    </source>
</evidence>
<protein>
    <submittedName>
        <fullName evidence="1">Uncharacterized protein</fullName>
    </submittedName>
</protein>
<comment type="caution">
    <text evidence="1">The sequence shown here is derived from an EMBL/GenBank/DDBJ whole genome shotgun (WGS) entry which is preliminary data.</text>
</comment>
<dbReference type="EMBL" id="MIGZ01000070">
    <property type="protein sequence ID" value="ODQ93404.1"/>
    <property type="molecule type" value="Genomic_DNA"/>
</dbReference>
<gene>
    <name evidence="1" type="ORF">BHQ17_13575</name>
</gene>
<accession>A0A1E3RU64</accession>
<evidence type="ECO:0000313" key="1">
    <source>
        <dbReference type="EMBL" id="ODQ93404.1"/>
    </source>
</evidence>
<dbReference type="Proteomes" id="UP000094243">
    <property type="component" value="Unassembled WGS sequence"/>
</dbReference>
<sequence>MTARLACEPIRSDPLVEQAAEIVNRSTDKWLDHTGRAVPVPDPLPILKDLGYGGKRAVKIEGAGDTDAQAIAGLLIIGSDILPDCSYADYGVSVLQNHTTGHFLTTVVLAGA</sequence>
<name>A0A1E3RU64_9MYCO</name>